<dbReference type="Gene3D" id="3.40.50.150">
    <property type="entry name" value="Vaccinia Virus protein VP39"/>
    <property type="match status" value="1"/>
</dbReference>
<proteinExistence type="predicted"/>
<dbReference type="SUPFAM" id="SSF53335">
    <property type="entry name" value="S-adenosyl-L-methionine-dependent methyltransferases"/>
    <property type="match status" value="1"/>
</dbReference>
<evidence type="ECO:0008006" key="3">
    <source>
        <dbReference type="Google" id="ProtNLM"/>
    </source>
</evidence>
<dbReference type="InterPro" id="IPR029063">
    <property type="entry name" value="SAM-dependent_MTases_sf"/>
</dbReference>
<evidence type="ECO:0000313" key="2">
    <source>
        <dbReference type="Proteomes" id="UP000198228"/>
    </source>
</evidence>
<name>A0A1C4ZSK6_9ACTN</name>
<accession>A0A1C4ZSK6</accession>
<dbReference type="RefSeq" id="WP_088963176.1">
    <property type="nucleotide sequence ID" value="NZ_LT607410.1"/>
</dbReference>
<sequence>MRFDRTGKVSLDGIYTQPDPRAYFTTLRELDYYIPQLAKPYFQQIIGQYRQSRQVAVPTVVDVGCSYGVNAALLRCDATMDDLYDRYAGAECTRQALLERDRELVRAHRSPARFVGLDVSRPALGYASAAGFLDDAVQADLEAREPTARQRALFAGADIVISTGCLGYVTGRTLVRVVESRRDRLPWMAHFVLRMFPFEPIADSLAALGYDTVRVDRTFRQRRFASDREQRQVLETMSAAGVDPEGLETDGWLYAQLYVSRPIGTPDPLTFDVDQSLMQKAAR</sequence>
<gene>
    <name evidence="1" type="ORF">GA0074696_4838</name>
</gene>
<protein>
    <recommendedName>
        <fullName evidence="3">Carnitine O-acetyltransferase</fullName>
    </recommendedName>
</protein>
<reference evidence="1 2" key="1">
    <citation type="submission" date="2016-06" db="EMBL/GenBank/DDBJ databases">
        <authorList>
            <person name="Kjaerup R.B."/>
            <person name="Dalgaard T.S."/>
            <person name="Juul-Madsen H.R."/>
        </authorList>
    </citation>
    <scope>NUCLEOTIDE SEQUENCE [LARGE SCALE GENOMIC DNA]</scope>
    <source>
        <strain evidence="1 2">DSM 43821</strain>
    </source>
</reference>
<evidence type="ECO:0000313" key="1">
    <source>
        <dbReference type="EMBL" id="SCF36027.1"/>
    </source>
</evidence>
<dbReference type="AlphaFoldDB" id="A0A1C4ZSK6"/>
<dbReference type="Proteomes" id="UP000198228">
    <property type="component" value="Chromosome I"/>
</dbReference>
<organism evidence="1 2">
    <name type="scientific">Micromonospora purpureochromogenes</name>
    <dbReference type="NCBI Taxonomy" id="47872"/>
    <lineage>
        <taxon>Bacteria</taxon>
        <taxon>Bacillati</taxon>
        <taxon>Actinomycetota</taxon>
        <taxon>Actinomycetes</taxon>
        <taxon>Micromonosporales</taxon>
        <taxon>Micromonosporaceae</taxon>
        <taxon>Micromonospora</taxon>
    </lineage>
</organism>
<dbReference type="EMBL" id="LT607410">
    <property type="protein sequence ID" value="SCF36027.1"/>
    <property type="molecule type" value="Genomic_DNA"/>
</dbReference>